<dbReference type="EMBL" id="CAXAMN010024962">
    <property type="protein sequence ID" value="CAK9091430.1"/>
    <property type="molecule type" value="Genomic_DNA"/>
</dbReference>
<accession>A0ABP0QU95</accession>
<gene>
    <name evidence="1" type="ORF">CCMP2556_LOCUS43841</name>
</gene>
<dbReference type="Proteomes" id="UP001642484">
    <property type="component" value="Unassembled WGS sequence"/>
</dbReference>
<reference evidence="1 2" key="1">
    <citation type="submission" date="2024-02" db="EMBL/GenBank/DDBJ databases">
        <authorList>
            <person name="Chen Y."/>
            <person name="Shah S."/>
            <person name="Dougan E. K."/>
            <person name="Thang M."/>
            <person name="Chan C."/>
        </authorList>
    </citation>
    <scope>NUCLEOTIDE SEQUENCE [LARGE SCALE GENOMIC DNA]</scope>
</reference>
<protein>
    <submittedName>
        <fullName evidence="1">Uncharacterized protein</fullName>
    </submittedName>
</protein>
<organism evidence="1 2">
    <name type="scientific">Durusdinium trenchii</name>
    <dbReference type="NCBI Taxonomy" id="1381693"/>
    <lineage>
        <taxon>Eukaryota</taxon>
        <taxon>Sar</taxon>
        <taxon>Alveolata</taxon>
        <taxon>Dinophyceae</taxon>
        <taxon>Suessiales</taxon>
        <taxon>Symbiodiniaceae</taxon>
        <taxon>Durusdinium</taxon>
    </lineage>
</organism>
<comment type="caution">
    <text evidence="1">The sequence shown here is derived from an EMBL/GenBank/DDBJ whole genome shotgun (WGS) entry which is preliminary data.</text>
</comment>
<sequence>MPQGTSFYVDCTHEAGSLEYTDGHAEGCTKIYDLWRHRRVTDKGPDFAPCSNPEYIHGVDTGEWAECCRSPLMHPDDEQGPMKNVLKLLVALGLRKGHKEVYICQALKAEHHNYAYDMASGLGWIKDTCGDCGGSDEICLKPRVFDIKSTPPPKSFKDRMMQAGKSVVRKLIGLDRNVCLGVGYNWSFGRIAPGLIDMVKSLPWGDKRKVYYINAAASFAWPLLPHDLQEDVEARTCIRRQRYLHDFL</sequence>
<evidence type="ECO:0000313" key="1">
    <source>
        <dbReference type="EMBL" id="CAK9091430.1"/>
    </source>
</evidence>
<keyword evidence="2" id="KW-1185">Reference proteome</keyword>
<name>A0ABP0QU95_9DINO</name>
<evidence type="ECO:0000313" key="2">
    <source>
        <dbReference type="Proteomes" id="UP001642484"/>
    </source>
</evidence>
<proteinExistence type="predicted"/>